<dbReference type="SUPFAM" id="SSF55961">
    <property type="entry name" value="Bet v1-like"/>
    <property type="match status" value="1"/>
</dbReference>
<dbReference type="EMBL" id="DMND01000118">
    <property type="protein sequence ID" value="HAN27776.1"/>
    <property type="molecule type" value="Genomic_DNA"/>
</dbReference>
<evidence type="ECO:0000256" key="6">
    <source>
        <dbReference type="ARBA" id="ARBA00023014"/>
    </source>
</evidence>
<keyword evidence="4" id="KW-0560">Oxidoreductase</keyword>
<feature type="domain" description="Rieske" evidence="7">
    <location>
        <begin position="18"/>
        <end position="124"/>
    </location>
</feature>
<dbReference type="Proteomes" id="UP000259273">
    <property type="component" value="Unassembled WGS sequence"/>
</dbReference>
<dbReference type="PANTHER" id="PTHR21266">
    <property type="entry name" value="IRON-SULFUR DOMAIN CONTAINING PROTEIN"/>
    <property type="match status" value="1"/>
</dbReference>
<evidence type="ECO:0000313" key="8">
    <source>
        <dbReference type="EMBL" id="HAN27776.1"/>
    </source>
</evidence>
<dbReference type="Pfam" id="PF00355">
    <property type="entry name" value="Rieske"/>
    <property type="match status" value="1"/>
</dbReference>
<keyword evidence="6" id="KW-0411">Iron-sulfur</keyword>
<dbReference type="GO" id="GO:0046872">
    <property type="term" value="F:metal ion binding"/>
    <property type="evidence" value="ECO:0007669"/>
    <property type="project" value="UniProtKB-KW"/>
</dbReference>
<proteinExistence type="predicted"/>
<protein>
    <recommendedName>
        <fullName evidence="7">Rieske domain-containing protein</fullName>
    </recommendedName>
</protein>
<dbReference type="PROSITE" id="PS51296">
    <property type="entry name" value="RIESKE"/>
    <property type="match status" value="1"/>
</dbReference>
<evidence type="ECO:0000259" key="7">
    <source>
        <dbReference type="PROSITE" id="PS51296"/>
    </source>
</evidence>
<keyword evidence="3" id="KW-0479">Metal-binding</keyword>
<evidence type="ECO:0000256" key="1">
    <source>
        <dbReference type="ARBA" id="ARBA00001962"/>
    </source>
</evidence>
<dbReference type="PANTHER" id="PTHR21266:SF60">
    <property type="entry name" value="3-KETOSTEROID-9-ALPHA-MONOOXYGENASE, OXYGENASE COMPONENT"/>
    <property type="match status" value="1"/>
</dbReference>
<dbReference type="STRING" id="1121937.GCA_000423125_01348"/>
<sequence length="353" mass="39668">MSDYRYAFLEPGRFARGWHIVAFSRELEPGAVQRLHYFGVDLVLFRGESGVAAVLDAHCPHLGAHLASDGGRIVGDALACPFHGWTFAADGECVDIPYATRIPERARHALRGWPVQERNGFIALWHDPEGGAPEDYLPVIKEWGHGEQGWGDWRFHRSRIRAQPCDVIENIVDIAHFPHVHGGEVREFENRFGERTVTQVSRVQQTAAARSVIPPGLPFDMEAMRAQNVDNPADAWGDATYHGPSIMYYYTESRGGAVDYRSWWVNYHTPVNSEEVDLCSAVIVSGLDGEPVPEEFAEQYAIGAHAAFGQDVEIWKDKVYRADPILCDGDGPINKLRRWYEQFYLPRNGAAQP</sequence>
<name>A0A3C1KNH8_9GAMM</name>
<dbReference type="SUPFAM" id="SSF50022">
    <property type="entry name" value="ISP domain"/>
    <property type="match status" value="1"/>
</dbReference>
<evidence type="ECO:0000256" key="4">
    <source>
        <dbReference type="ARBA" id="ARBA00023002"/>
    </source>
</evidence>
<dbReference type="InterPro" id="IPR036922">
    <property type="entry name" value="Rieske_2Fe-2S_sf"/>
</dbReference>
<dbReference type="AlphaFoldDB" id="A0A3C1KNH8"/>
<evidence type="ECO:0000256" key="5">
    <source>
        <dbReference type="ARBA" id="ARBA00023004"/>
    </source>
</evidence>
<dbReference type="InterPro" id="IPR045605">
    <property type="entry name" value="KshA-like_C"/>
</dbReference>
<evidence type="ECO:0000256" key="2">
    <source>
        <dbReference type="ARBA" id="ARBA00022714"/>
    </source>
</evidence>
<evidence type="ECO:0000313" key="9">
    <source>
        <dbReference type="Proteomes" id="UP000259273"/>
    </source>
</evidence>
<comment type="cofactor">
    <cofactor evidence="1">
        <name>Fe cation</name>
        <dbReference type="ChEBI" id="CHEBI:24875"/>
    </cofactor>
</comment>
<evidence type="ECO:0000256" key="3">
    <source>
        <dbReference type="ARBA" id="ARBA00022723"/>
    </source>
</evidence>
<dbReference type="InterPro" id="IPR050584">
    <property type="entry name" value="Cholesterol_7-desaturase"/>
</dbReference>
<dbReference type="InterPro" id="IPR017941">
    <property type="entry name" value="Rieske_2Fe-2S"/>
</dbReference>
<keyword evidence="2" id="KW-0001">2Fe-2S</keyword>
<comment type="caution">
    <text evidence="8">The sequence shown here is derived from an EMBL/GenBank/DDBJ whole genome shotgun (WGS) entry which is preliminary data.</text>
</comment>
<organism evidence="8 9">
    <name type="scientific">Haliea salexigens</name>
    <dbReference type="NCBI Taxonomy" id="287487"/>
    <lineage>
        <taxon>Bacteria</taxon>
        <taxon>Pseudomonadati</taxon>
        <taxon>Pseudomonadota</taxon>
        <taxon>Gammaproteobacteria</taxon>
        <taxon>Cellvibrionales</taxon>
        <taxon>Halieaceae</taxon>
        <taxon>Haliea</taxon>
    </lineage>
</organism>
<dbReference type="GO" id="GO:0008203">
    <property type="term" value="P:cholesterol metabolic process"/>
    <property type="evidence" value="ECO:0007669"/>
    <property type="project" value="InterPro"/>
</dbReference>
<dbReference type="GO" id="GO:0016491">
    <property type="term" value="F:oxidoreductase activity"/>
    <property type="evidence" value="ECO:0007669"/>
    <property type="project" value="UniProtKB-KW"/>
</dbReference>
<gene>
    <name evidence="8" type="ORF">DCP75_08675</name>
</gene>
<keyword evidence="5" id="KW-0408">Iron</keyword>
<accession>A0A3C1KNH8</accession>
<dbReference type="GO" id="GO:0051537">
    <property type="term" value="F:2 iron, 2 sulfur cluster binding"/>
    <property type="evidence" value="ECO:0007669"/>
    <property type="project" value="UniProtKB-KW"/>
</dbReference>
<dbReference type="Pfam" id="PF19298">
    <property type="entry name" value="KshA_C"/>
    <property type="match status" value="1"/>
</dbReference>
<reference evidence="8 9" key="1">
    <citation type="journal article" date="2018" name="Nat. Biotechnol.">
        <title>A standardized bacterial taxonomy based on genome phylogeny substantially revises the tree of life.</title>
        <authorList>
            <person name="Parks D.H."/>
            <person name="Chuvochina M."/>
            <person name="Waite D.W."/>
            <person name="Rinke C."/>
            <person name="Skarshewski A."/>
            <person name="Chaumeil P.A."/>
            <person name="Hugenholtz P."/>
        </authorList>
    </citation>
    <scope>NUCLEOTIDE SEQUENCE [LARGE SCALE GENOMIC DNA]</scope>
    <source>
        <strain evidence="8">UBA9158</strain>
    </source>
</reference>
<dbReference type="Gene3D" id="3.90.380.10">
    <property type="entry name" value="Naphthalene 1,2-dioxygenase Alpha Subunit, Chain A, domain 1"/>
    <property type="match status" value="1"/>
</dbReference>
<dbReference type="Gene3D" id="2.102.10.10">
    <property type="entry name" value="Rieske [2Fe-2S] iron-sulphur domain"/>
    <property type="match status" value="1"/>
</dbReference>